<gene>
    <name evidence="1" type="ORF">COMA1_40271</name>
</gene>
<keyword evidence="2" id="KW-1185">Reference proteome</keyword>
<protein>
    <submittedName>
        <fullName evidence="1">Uncharacterized protein</fullName>
    </submittedName>
</protein>
<reference evidence="1 2" key="1">
    <citation type="submission" date="2015-10" db="EMBL/GenBank/DDBJ databases">
        <authorList>
            <person name="Gilbert D.G."/>
        </authorList>
    </citation>
    <scope>NUCLEOTIDE SEQUENCE [LARGE SCALE GENOMIC DNA]</scope>
    <source>
        <strain evidence="1">COMA1</strain>
    </source>
</reference>
<organism evidence="1 2">
    <name type="scientific">Candidatus Nitrospira nitrosa</name>
    <dbReference type="NCBI Taxonomy" id="1742972"/>
    <lineage>
        <taxon>Bacteria</taxon>
        <taxon>Pseudomonadati</taxon>
        <taxon>Nitrospirota</taxon>
        <taxon>Nitrospiria</taxon>
        <taxon>Nitrospirales</taxon>
        <taxon>Nitrospiraceae</taxon>
        <taxon>Nitrospira</taxon>
    </lineage>
</organism>
<dbReference type="AlphaFoldDB" id="A0A0S4LMR8"/>
<evidence type="ECO:0000313" key="2">
    <source>
        <dbReference type="Proteomes" id="UP000199032"/>
    </source>
</evidence>
<dbReference type="EMBL" id="CZQA01000010">
    <property type="protein sequence ID" value="CUS37816.1"/>
    <property type="molecule type" value="Genomic_DNA"/>
</dbReference>
<dbReference type="Proteomes" id="UP000199032">
    <property type="component" value="Unassembled WGS sequence"/>
</dbReference>
<evidence type="ECO:0000313" key="1">
    <source>
        <dbReference type="EMBL" id="CUS37816.1"/>
    </source>
</evidence>
<accession>A0A0S4LMR8</accession>
<sequence length="76" mass="8616">MLTPEQTVMNGLLAIGNIVERQTDITIKELDEGAKKFNSFYFQDRLHFAVGCAFNVVEVQQRLHTSKSTRPSNLSM</sequence>
<name>A0A0S4LMR8_9BACT</name>
<proteinExistence type="predicted"/>